<organism evidence="1 2">
    <name type="scientific">Dimargaris cristalligena</name>
    <dbReference type="NCBI Taxonomy" id="215637"/>
    <lineage>
        <taxon>Eukaryota</taxon>
        <taxon>Fungi</taxon>
        <taxon>Fungi incertae sedis</taxon>
        <taxon>Zoopagomycota</taxon>
        <taxon>Kickxellomycotina</taxon>
        <taxon>Dimargaritomycetes</taxon>
        <taxon>Dimargaritales</taxon>
        <taxon>Dimargaritaceae</taxon>
        <taxon>Dimargaris</taxon>
    </lineage>
</organism>
<dbReference type="Proteomes" id="UP000268162">
    <property type="component" value="Unassembled WGS sequence"/>
</dbReference>
<evidence type="ECO:0000313" key="2">
    <source>
        <dbReference type="Proteomes" id="UP000268162"/>
    </source>
</evidence>
<dbReference type="AlphaFoldDB" id="A0A4V1J3Y5"/>
<gene>
    <name evidence="1" type="ORF">BJ085DRAFT_37682</name>
</gene>
<protein>
    <submittedName>
        <fullName evidence="1">Uncharacterized protein</fullName>
    </submittedName>
</protein>
<proteinExistence type="predicted"/>
<sequence>MGTNMSMNMNMSLSMVSSAILSPVIFLLDEVPVNGILIVLVFQAYILKGVVLCPKHPTQLWFYSARKEYAESSHIPGTPGPAPWHFNYALE</sequence>
<accession>A0A4V1J3Y5</accession>
<evidence type="ECO:0000313" key="1">
    <source>
        <dbReference type="EMBL" id="RKP33679.1"/>
    </source>
</evidence>
<keyword evidence="2" id="KW-1185">Reference proteome</keyword>
<name>A0A4V1J3Y5_9FUNG</name>
<dbReference type="EMBL" id="ML003643">
    <property type="protein sequence ID" value="RKP33679.1"/>
    <property type="molecule type" value="Genomic_DNA"/>
</dbReference>
<reference evidence="2" key="1">
    <citation type="journal article" date="2018" name="Nat. Microbiol.">
        <title>Leveraging single-cell genomics to expand the fungal tree of life.</title>
        <authorList>
            <person name="Ahrendt S.R."/>
            <person name="Quandt C.A."/>
            <person name="Ciobanu D."/>
            <person name="Clum A."/>
            <person name="Salamov A."/>
            <person name="Andreopoulos B."/>
            <person name="Cheng J.F."/>
            <person name="Woyke T."/>
            <person name="Pelin A."/>
            <person name="Henrissat B."/>
            <person name="Reynolds N.K."/>
            <person name="Benny G.L."/>
            <person name="Smith M.E."/>
            <person name="James T.Y."/>
            <person name="Grigoriev I.V."/>
        </authorList>
    </citation>
    <scope>NUCLEOTIDE SEQUENCE [LARGE SCALE GENOMIC DNA]</scope>
    <source>
        <strain evidence="2">RSA 468</strain>
    </source>
</reference>